<protein>
    <submittedName>
        <fullName evidence="2">Uncharacterized protein</fullName>
    </submittedName>
</protein>
<dbReference type="Proteomes" id="UP000271974">
    <property type="component" value="Unassembled WGS sequence"/>
</dbReference>
<evidence type="ECO:0000313" key="2">
    <source>
        <dbReference type="EMBL" id="RUS84913.1"/>
    </source>
</evidence>
<evidence type="ECO:0000256" key="1">
    <source>
        <dbReference type="SAM" id="Phobius"/>
    </source>
</evidence>
<reference evidence="2 3" key="1">
    <citation type="submission" date="2019-01" db="EMBL/GenBank/DDBJ databases">
        <title>A draft genome assembly of the solar-powered sea slug Elysia chlorotica.</title>
        <authorList>
            <person name="Cai H."/>
            <person name="Li Q."/>
            <person name="Fang X."/>
            <person name="Li J."/>
            <person name="Curtis N.E."/>
            <person name="Altenburger A."/>
            <person name="Shibata T."/>
            <person name="Feng M."/>
            <person name="Maeda T."/>
            <person name="Schwartz J.A."/>
            <person name="Shigenobu S."/>
            <person name="Lundholm N."/>
            <person name="Nishiyama T."/>
            <person name="Yang H."/>
            <person name="Hasebe M."/>
            <person name="Li S."/>
            <person name="Pierce S.K."/>
            <person name="Wang J."/>
        </authorList>
    </citation>
    <scope>NUCLEOTIDE SEQUENCE [LARGE SCALE GENOMIC DNA]</scope>
    <source>
        <strain evidence="2">EC2010</strain>
        <tissue evidence="2">Whole organism of an adult</tissue>
    </source>
</reference>
<comment type="caution">
    <text evidence="2">The sequence shown here is derived from an EMBL/GenBank/DDBJ whole genome shotgun (WGS) entry which is preliminary data.</text>
</comment>
<name>A0A3S1A801_ELYCH</name>
<keyword evidence="1" id="KW-0472">Membrane</keyword>
<keyword evidence="1" id="KW-1133">Transmembrane helix</keyword>
<feature type="transmembrane region" description="Helical" evidence="1">
    <location>
        <begin position="195"/>
        <end position="221"/>
    </location>
</feature>
<dbReference type="OrthoDB" id="10542855at2759"/>
<sequence>MDVYIAVVLQGKDFIDSATVKVWDVARTIYTPTTCQAVKGTSFIGCYLKLPPKRQLCSIGDPQKPPLAAYVFARTQGVATCFQLGVRDSQFHRPQVDFNADDYVLSLKKADVCLDSPQSSADYDPTTQVYSFTETNTFEEHQPTASAVKIELDEAVILAQKMSKELKIDAKTTSSFQRKKQTAGDFRPESVSLGVISLVLVSLPFCIVILVDVHTLVFSLMKFWRKYRRRKRVYVIKKTLPHSIESRKSNEKYSL</sequence>
<keyword evidence="3" id="KW-1185">Reference proteome</keyword>
<keyword evidence="1" id="KW-0812">Transmembrane</keyword>
<organism evidence="2 3">
    <name type="scientific">Elysia chlorotica</name>
    <name type="common">Eastern emerald elysia</name>
    <name type="synonym">Sea slug</name>
    <dbReference type="NCBI Taxonomy" id="188477"/>
    <lineage>
        <taxon>Eukaryota</taxon>
        <taxon>Metazoa</taxon>
        <taxon>Spiralia</taxon>
        <taxon>Lophotrochozoa</taxon>
        <taxon>Mollusca</taxon>
        <taxon>Gastropoda</taxon>
        <taxon>Heterobranchia</taxon>
        <taxon>Euthyneura</taxon>
        <taxon>Panpulmonata</taxon>
        <taxon>Sacoglossa</taxon>
        <taxon>Placobranchoidea</taxon>
        <taxon>Plakobranchidae</taxon>
        <taxon>Elysia</taxon>
    </lineage>
</organism>
<proteinExistence type="predicted"/>
<evidence type="ECO:0000313" key="3">
    <source>
        <dbReference type="Proteomes" id="UP000271974"/>
    </source>
</evidence>
<gene>
    <name evidence="2" type="ORF">EGW08_007323</name>
</gene>
<dbReference type="AlphaFoldDB" id="A0A3S1A801"/>
<dbReference type="EMBL" id="RQTK01000189">
    <property type="protein sequence ID" value="RUS84913.1"/>
    <property type="molecule type" value="Genomic_DNA"/>
</dbReference>
<accession>A0A3S1A801</accession>